<sequence>MWNRDTWRSMSGQQLLNLATVTSAVAISYEGISQGVMGAVTVSPEFGRRMGYMDENDKVIKPMLQGGIAAIYYCGSLFAAFWAGSFSDRYGRIKGIWMACFWCMAGVILQASAVNLAHMLCARFVAGMGVAFILVVVPMWTAELSAASHRGKQIALTFLANFSGISVAAWVGFGTSFTEIGNGQFRWRFEFAIQIIPVIALGILSLLIVESPRWLVKAGRPEEALEIIAKLRGNGDPHHSEAQKEYREIVAVVEEESHYAKTNFVKMFLGIGSGDIHLGRRIQLAFWLQVLMQYGTGIAAVVIYSGTIYRTAGFDDLKAGWLSALLMLVGILGTAVAAFTIDRVGRRRTLYWGAVALSISLFIIGGLFRGAINNPSKATVYGTVAAAMVFVYLFIFSSSWLLIPFIYPTEIFPTWLRAKGNAFGVAGWAVGYGGGSLLTFYVFGAAMLAYIPLVYCFLPETAGRTLEEVDYLFASKSPFTWEEEKEFAKRKALLEERLHQGDASDLGIQEKSMQSHEEIV</sequence>
<dbReference type="Gene3D" id="1.20.1250.20">
    <property type="entry name" value="MFS general substrate transporter like domains"/>
    <property type="match status" value="1"/>
</dbReference>
<dbReference type="InterPro" id="IPR020846">
    <property type="entry name" value="MFS_dom"/>
</dbReference>
<dbReference type="InterPro" id="IPR050360">
    <property type="entry name" value="MFS_Sugar_Transporters"/>
</dbReference>
<dbReference type="Proteomes" id="UP000266234">
    <property type="component" value="Unassembled WGS sequence"/>
</dbReference>
<dbReference type="SUPFAM" id="SSF103473">
    <property type="entry name" value="MFS general substrate transporter"/>
    <property type="match status" value="1"/>
</dbReference>
<dbReference type="InterPro" id="IPR005828">
    <property type="entry name" value="MFS_sugar_transport-like"/>
</dbReference>
<evidence type="ECO:0000256" key="4">
    <source>
        <dbReference type="ARBA" id="ARBA00022692"/>
    </source>
</evidence>
<gene>
    <name evidence="9" type="ORF">FLONG3_2460</name>
</gene>
<dbReference type="GO" id="GO:0005351">
    <property type="term" value="F:carbohydrate:proton symporter activity"/>
    <property type="evidence" value="ECO:0007669"/>
    <property type="project" value="TreeGrafter"/>
</dbReference>
<evidence type="ECO:0000313" key="9">
    <source>
        <dbReference type="EMBL" id="RGP79405.1"/>
    </source>
</evidence>
<keyword evidence="9" id="KW-0762">Sugar transport</keyword>
<dbReference type="InterPro" id="IPR005829">
    <property type="entry name" value="Sugar_transporter_CS"/>
</dbReference>
<keyword evidence="4 7" id="KW-0812">Transmembrane</keyword>
<feature type="transmembrane region" description="Helical" evidence="7">
    <location>
        <begin position="438"/>
        <end position="458"/>
    </location>
</feature>
<evidence type="ECO:0000256" key="6">
    <source>
        <dbReference type="ARBA" id="ARBA00023136"/>
    </source>
</evidence>
<dbReference type="OrthoDB" id="2544694at2759"/>
<feature type="transmembrane region" description="Helical" evidence="7">
    <location>
        <begin position="124"/>
        <end position="142"/>
    </location>
</feature>
<dbReference type="PRINTS" id="PR00171">
    <property type="entry name" value="SUGRTRNSPORT"/>
</dbReference>
<feature type="transmembrane region" description="Helical" evidence="7">
    <location>
        <begin position="319"/>
        <end position="339"/>
    </location>
</feature>
<keyword evidence="6 7" id="KW-0472">Membrane</keyword>
<dbReference type="PANTHER" id="PTHR48022">
    <property type="entry name" value="PLASTIDIC GLUCOSE TRANSPORTER 4"/>
    <property type="match status" value="1"/>
</dbReference>
<evidence type="ECO:0000256" key="7">
    <source>
        <dbReference type="SAM" id="Phobius"/>
    </source>
</evidence>
<evidence type="ECO:0000256" key="3">
    <source>
        <dbReference type="ARBA" id="ARBA00022448"/>
    </source>
</evidence>
<dbReference type="PANTHER" id="PTHR48022:SF78">
    <property type="entry name" value="MONOSACCHARIDE TRANSPORTER, PUTATIVE (AFU_ORTHOLOGUE AFUA_2G02110)-RELATED"/>
    <property type="match status" value="1"/>
</dbReference>
<dbReference type="Pfam" id="PF00083">
    <property type="entry name" value="Sugar_tr"/>
    <property type="match status" value="1"/>
</dbReference>
<dbReference type="GO" id="GO:0016020">
    <property type="term" value="C:membrane"/>
    <property type="evidence" value="ECO:0007669"/>
    <property type="project" value="UniProtKB-SubCell"/>
</dbReference>
<evidence type="ECO:0000256" key="2">
    <source>
        <dbReference type="ARBA" id="ARBA00010992"/>
    </source>
</evidence>
<proteinExistence type="inferred from homology"/>
<dbReference type="FunFam" id="1.20.1250.20:FF:000090">
    <property type="entry name" value="MFS sugar transporter, putative"/>
    <property type="match status" value="1"/>
</dbReference>
<keyword evidence="10" id="KW-1185">Reference proteome</keyword>
<protein>
    <submittedName>
        <fullName evidence="9">Sugar transporter stl1</fullName>
    </submittedName>
</protein>
<feature type="domain" description="Major facilitator superfamily (MFS) profile" evidence="8">
    <location>
        <begin position="19"/>
        <end position="479"/>
    </location>
</feature>
<comment type="caution">
    <text evidence="9">The sequence shown here is derived from an EMBL/GenBank/DDBJ whole genome shotgun (WGS) entry which is preliminary data.</text>
</comment>
<keyword evidence="5 7" id="KW-1133">Transmembrane helix</keyword>
<evidence type="ECO:0000256" key="5">
    <source>
        <dbReference type="ARBA" id="ARBA00022989"/>
    </source>
</evidence>
<accession>A0A395T5B0</accession>
<comment type="subcellular location">
    <subcellularLocation>
        <location evidence="1">Membrane</location>
        <topology evidence="1">Multi-pass membrane protein</topology>
    </subcellularLocation>
</comment>
<evidence type="ECO:0000256" key="1">
    <source>
        <dbReference type="ARBA" id="ARBA00004141"/>
    </source>
</evidence>
<feature type="transmembrane region" description="Helical" evidence="7">
    <location>
        <begin position="191"/>
        <end position="209"/>
    </location>
</feature>
<feature type="transmembrane region" description="Helical" evidence="7">
    <location>
        <begin position="154"/>
        <end position="171"/>
    </location>
</feature>
<evidence type="ECO:0000313" key="10">
    <source>
        <dbReference type="Proteomes" id="UP000266234"/>
    </source>
</evidence>
<feature type="transmembrane region" description="Helical" evidence="7">
    <location>
        <begin position="96"/>
        <end position="118"/>
    </location>
</feature>
<dbReference type="EMBL" id="PXOG01000047">
    <property type="protein sequence ID" value="RGP79405.1"/>
    <property type="molecule type" value="Genomic_DNA"/>
</dbReference>
<organism evidence="9 10">
    <name type="scientific">Fusarium longipes</name>
    <dbReference type="NCBI Taxonomy" id="694270"/>
    <lineage>
        <taxon>Eukaryota</taxon>
        <taxon>Fungi</taxon>
        <taxon>Dikarya</taxon>
        <taxon>Ascomycota</taxon>
        <taxon>Pezizomycotina</taxon>
        <taxon>Sordariomycetes</taxon>
        <taxon>Hypocreomycetidae</taxon>
        <taxon>Hypocreales</taxon>
        <taxon>Nectriaceae</taxon>
        <taxon>Fusarium</taxon>
    </lineage>
</organism>
<dbReference type="InterPro" id="IPR036259">
    <property type="entry name" value="MFS_trans_sf"/>
</dbReference>
<feature type="transmembrane region" description="Helical" evidence="7">
    <location>
        <begin position="62"/>
        <end position="84"/>
    </location>
</feature>
<name>A0A395T5B0_9HYPO</name>
<dbReference type="PROSITE" id="PS00216">
    <property type="entry name" value="SUGAR_TRANSPORT_1"/>
    <property type="match status" value="1"/>
</dbReference>
<evidence type="ECO:0000259" key="8">
    <source>
        <dbReference type="PROSITE" id="PS50850"/>
    </source>
</evidence>
<reference evidence="9 10" key="1">
    <citation type="journal article" date="2018" name="PLoS Pathog.">
        <title>Evolution of structural diversity of trichothecenes, a family of toxins produced by plant pathogenic and entomopathogenic fungi.</title>
        <authorList>
            <person name="Proctor R.H."/>
            <person name="McCormick S.P."/>
            <person name="Kim H.S."/>
            <person name="Cardoza R.E."/>
            <person name="Stanley A.M."/>
            <person name="Lindo L."/>
            <person name="Kelly A."/>
            <person name="Brown D.W."/>
            <person name="Lee T."/>
            <person name="Vaughan M.M."/>
            <person name="Alexander N.J."/>
            <person name="Busman M."/>
            <person name="Gutierrez S."/>
        </authorList>
    </citation>
    <scope>NUCLEOTIDE SEQUENCE [LARGE SCALE GENOMIC DNA]</scope>
    <source>
        <strain evidence="9 10">NRRL 20695</strain>
    </source>
</reference>
<dbReference type="AlphaFoldDB" id="A0A395T5B0"/>
<comment type="similarity">
    <text evidence="2">Belongs to the major facilitator superfamily. Sugar transporter (TC 2.A.1.1) family.</text>
</comment>
<feature type="transmembrane region" description="Helical" evidence="7">
    <location>
        <begin position="378"/>
        <end position="403"/>
    </location>
</feature>
<dbReference type="PROSITE" id="PS50850">
    <property type="entry name" value="MFS"/>
    <property type="match status" value="1"/>
</dbReference>
<keyword evidence="3" id="KW-0813">Transport</keyword>
<feature type="transmembrane region" description="Helical" evidence="7">
    <location>
        <begin position="284"/>
        <end position="307"/>
    </location>
</feature>
<dbReference type="InterPro" id="IPR003663">
    <property type="entry name" value="Sugar/inositol_transpt"/>
</dbReference>
<feature type="transmembrane region" description="Helical" evidence="7">
    <location>
        <begin position="351"/>
        <end position="372"/>
    </location>
</feature>